<dbReference type="PANTHER" id="PTHR24637:SF262">
    <property type="entry name" value="CUTICLE COLLAGEN 34-RELATED"/>
    <property type="match status" value="1"/>
</dbReference>
<evidence type="ECO:0000256" key="2">
    <source>
        <dbReference type="SAM" id="SignalP"/>
    </source>
</evidence>
<dbReference type="Gene3D" id="1.20.5.320">
    <property type="entry name" value="6-Phosphogluconate Dehydrogenase, domain 3"/>
    <property type="match status" value="1"/>
</dbReference>
<proteinExistence type="predicted"/>
<feature type="chain" id="PRO_5018195888" description="C1q domain-containing protein" evidence="2">
    <location>
        <begin position="18"/>
        <end position="234"/>
    </location>
</feature>
<protein>
    <recommendedName>
        <fullName evidence="5">C1q domain-containing protein</fullName>
    </recommendedName>
</protein>
<name>A0A3P8VLA7_CYNSE</name>
<reference evidence="3 4" key="1">
    <citation type="journal article" date="2014" name="Nat. Genet.">
        <title>Whole-genome sequence of a flatfish provides insights into ZW sex chromosome evolution and adaptation to a benthic lifestyle.</title>
        <authorList>
            <person name="Chen S."/>
            <person name="Zhang G."/>
            <person name="Shao C."/>
            <person name="Huang Q."/>
            <person name="Liu G."/>
            <person name="Zhang P."/>
            <person name="Song W."/>
            <person name="An N."/>
            <person name="Chalopin D."/>
            <person name="Volff J.N."/>
            <person name="Hong Y."/>
            <person name="Li Q."/>
            <person name="Sha Z."/>
            <person name="Zhou H."/>
            <person name="Xie M."/>
            <person name="Yu Q."/>
            <person name="Liu Y."/>
            <person name="Xiang H."/>
            <person name="Wang N."/>
            <person name="Wu K."/>
            <person name="Yang C."/>
            <person name="Zhou Q."/>
            <person name="Liao X."/>
            <person name="Yang L."/>
            <person name="Hu Q."/>
            <person name="Zhang J."/>
            <person name="Meng L."/>
            <person name="Jin L."/>
            <person name="Tian Y."/>
            <person name="Lian J."/>
            <person name="Yang J."/>
            <person name="Miao G."/>
            <person name="Liu S."/>
            <person name="Liang Z."/>
            <person name="Yan F."/>
            <person name="Li Y."/>
            <person name="Sun B."/>
            <person name="Zhang H."/>
            <person name="Zhang J."/>
            <person name="Zhu Y."/>
            <person name="Du M."/>
            <person name="Zhao Y."/>
            <person name="Schartl M."/>
            <person name="Tang Q."/>
            <person name="Wang J."/>
        </authorList>
    </citation>
    <scope>NUCLEOTIDE SEQUENCE</scope>
</reference>
<feature type="signal peptide" evidence="2">
    <location>
        <begin position="1"/>
        <end position="17"/>
    </location>
</feature>
<evidence type="ECO:0000313" key="3">
    <source>
        <dbReference type="Ensembl" id="ENSCSEP00000016063.1"/>
    </source>
</evidence>
<dbReference type="Pfam" id="PF01391">
    <property type="entry name" value="Collagen"/>
    <property type="match status" value="1"/>
</dbReference>
<keyword evidence="2" id="KW-0732">Signal</keyword>
<dbReference type="AlphaFoldDB" id="A0A3P8VLA7"/>
<dbReference type="InParanoid" id="A0A3P8VLA7"/>
<evidence type="ECO:0000313" key="4">
    <source>
        <dbReference type="Proteomes" id="UP000265120"/>
    </source>
</evidence>
<dbReference type="PANTHER" id="PTHR24637">
    <property type="entry name" value="COLLAGEN"/>
    <property type="match status" value="1"/>
</dbReference>
<evidence type="ECO:0000256" key="1">
    <source>
        <dbReference type="SAM" id="MobiDB-lite"/>
    </source>
</evidence>
<keyword evidence="4" id="KW-1185">Reference proteome</keyword>
<evidence type="ECO:0008006" key="5">
    <source>
        <dbReference type="Google" id="ProtNLM"/>
    </source>
</evidence>
<dbReference type="Ensembl" id="ENSCSET00000016269.1">
    <property type="protein sequence ID" value="ENSCSEP00000016063.1"/>
    <property type="gene ID" value="ENSCSEG00000010337.1"/>
</dbReference>
<accession>A0A3P8VLA7</accession>
<feature type="region of interest" description="Disordered" evidence="1">
    <location>
        <begin position="29"/>
        <end position="49"/>
    </location>
</feature>
<dbReference type="InterPro" id="IPR008160">
    <property type="entry name" value="Collagen"/>
</dbReference>
<reference evidence="3" key="2">
    <citation type="submission" date="2025-08" db="UniProtKB">
        <authorList>
            <consortium name="Ensembl"/>
        </authorList>
    </citation>
    <scope>IDENTIFICATION</scope>
</reference>
<organism evidence="3 4">
    <name type="scientific">Cynoglossus semilaevis</name>
    <name type="common">Tongue sole</name>
    <dbReference type="NCBI Taxonomy" id="244447"/>
    <lineage>
        <taxon>Eukaryota</taxon>
        <taxon>Metazoa</taxon>
        <taxon>Chordata</taxon>
        <taxon>Craniata</taxon>
        <taxon>Vertebrata</taxon>
        <taxon>Euteleostomi</taxon>
        <taxon>Actinopterygii</taxon>
        <taxon>Neopterygii</taxon>
        <taxon>Teleostei</taxon>
        <taxon>Neoteleostei</taxon>
        <taxon>Acanthomorphata</taxon>
        <taxon>Carangaria</taxon>
        <taxon>Pleuronectiformes</taxon>
        <taxon>Pleuronectoidei</taxon>
        <taxon>Cynoglossidae</taxon>
        <taxon>Cynoglossinae</taxon>
        <taxon>Cynoglossus</taxon>
    </lineage>
</organism>
<reference evidence="3" key="3">
    <citation type="submission" date="2025-09" db="UniProtKB">
        <authorList>
            <consortium name="Ensembl"/>
        </authorList>
    </citation>
    <scope>IDENTIFICATION</scope>
</reference>
<sequence length="234" mass="25214">CAFVFLNTLLCMTSSNCCFNSPQGSMGFPGTAGLPGKPGQGEKGRMGPPGLRGYSGQPGLLGRDGKNGLPGSPGQKTIIYFINTILPVNHGRYFFRYISRTCSRCFICRSKKKPSDLKHGETQTWVFLDSVGLEVSLVFQVGQVILALLGSKVVSSKKGIICCISTVWVSLKRTVVFAGEPGFKGEKGSPGRNKIGDPGPPGPPGTVYNWTNDLMYSCVLILNHVAQMVHTYFN</sequence>
<dbReference type="Proteomes" id="UP000265120">
    <property type="component" value="Chromosome 12"/>
</dbReference>